<evidence type="ECO:0000313" key="2">
    <source>
        <dbReference type="Proteomes" id="UP001161916"/>
    </source>
</evidence>
<name>A0AA43P6F9_9BIFI</name>
<dbReference type="RefSeq" id="WP_281105786.1">
    <property type="nucleotide sequence ID" value="NZ_JAOPMA010000004.1"/>
</dbReference>
<proteinExistence type="predicted"/>
<dbReference type="AlphaFoldDB" id="A0AA43P6F9"/>
<sequence length="67" mass="7232">IIGTVGVRRSGGGFGQYRIGLLGRAAATLSKLRSSDGIRKPVSNISIASFFITKMHVENMRLSIVRI</sequence>
<gene>
    <name evidence="1" type="ORF">OB951_05040</name>
</gene>
<organism evidence="1 2">
    <name type="scientific">Bifidobacterium catenulatum subsp. kashiwanohense</name>
    <dbReference type="NCBI Taxonomy" id="630129"/>
    <lineage>
        <taxon>Bacteria</taxon>
        <taxon>Bacillati</taxon>
        <taxon>Actinomycetota</taxon>
        <taxon>Actinomycetes</taxon>
        <taxon>Bifidobacteriales</taxon>
        <taxon>Bifidobacteriaceae</taxon>
        <taxon>Bifidobacterium</taxon>
    </lineage>
</organism>
<accession>A0AA43P6F9</accession>
<reference evidence="1" key="2">
    <citation type="journal article" date="2023" name="Gut Microbes">
        <title>Characterization of Bifidobacterium kashiwanohense that utilizes both milk- and plant-derived oligosaccharides.</title>
        <authorList>
            <person name="Orihara K."/>
            <person name="Yahagi K."/>
            <person name="Saito Y."/>
            <person name="Watanabe Y."/>
            <person name="Sasai T."/>
            <person name="Hara T."/>
            <person name="Tsukuda N."/>
            <person name="Oki K."/>
            <person name="Fujimoto J."/>
            <person name="Matsuki T."/>
        </authorList>
    </citation>
    <scope>NUCLEOTIDE SEQUENCE</scope>
    <source>
        <strain evidence="1">YIT 13062</strain>
    </source>
</reference>
<comment type="caution">
    <text evidence="1">The sequence shown here is derived from an EMBL/GenBank/DDBJ whole genome shotgun (WGS) entry which is preliminary data.</text>
</comment>
<dbReference type="Proteomes" id="UP001161916">
    <property type="component" value="Unassembled WGS sequence"/>
</dbReference>
<reference evidence="1" key="1">
    <citation type="submission" date="2022-09" db="EMBL/GenBank/DDBJ databases">
        <authorList>
            <person name="Orihara K."/>
        </authorList>
    </citation>
    <scope>NUCLEOTIDE SEQUENCE</scope>
    <source>
        <strain evidence="1">YIT 13062</strain>
    </source>
</reference>
<evidence type="ECO:0000313" key="1">
    <source>
        <dbReference type="EMBL" id="MDH7889967.1"/>
    </source>
</evidence>
<dbReference type="EMBL" id="JAOPMH010000004">
    <property type="protein sequence ID" value="MDH7889967.1"/>
    <property type="molecule type" value="Genomic_DNA"/>
</dbReference>
<protein>
    <submittedName>
        <fullName evidence="1">Uncharacterized protein</fullName>
    </submittedName>
</protein>
<feature type="non-terminal residue" evidence="1">
    <location>
        <position position="1"/>
    </location>
</feature>